<gene>
    <name evidence="1" type="ORF">SNOG_08918</name>
</gene>
<dbReference type="eggNOG" id="ENOG502S128">
    <property type="taxonomic scope" value="Eukaryota"/>
</dbReference>
<evidence type="ECO:0000313" key="2">
    <source>
        <dbReference type="Proteomes" id="UP000001055"/>
    </source>
</evidence>
<dbReference type="GeneID" id="5976121"/>
<protein>
    <recommendedName>
        <fullName evidence="3">Transcription factor domain-containing protein</fullName>
    </recommendedName>
</protein>
<dbReference type="STRING" id="321614.Q0UH46"/>
<name>Q0UH46_PHANO</name>
<sequence length="197" mass="22763">MSRLAYIFYVYIKANTHQTPPKLLKAIEEIQNVRRNLPLHLSQHFPANDDDREWEQQHEWVTFQRYLLTIVLDFLELGIARVLVSRDTEDDPERPRKLAVACANRILHNYSLPVPRPYSQDPPAVPRTPCTVHDLIKELSSSNQDVSLENLQSSFPDPVAAYMSLLENESNFGQYQASFGDMLDGEMNEWDTFMLGV</sequence>
<dbReference type="Proteomes" id="UP000001055">
    <property type="component" value="Unassembled WGS sequence"/>
</dbReference>
<dbReference type="HOGENOM" id="CLU_1384591_0_0_1"/>
<dbReference type="EMBL" id="CH445337">
    <property type="protein sequence ID" value="EAT84086.1"/>
    <property type="molecule type" value="Genomic_DNA"/>
</dbReference>
<dbReference type="InParanoid" id="Q0UH46"/>
<evidence type="ECO:0008006" key="3">
    <source>
        <dbReference type="Google" id="ProtNLM"/>
    </source>
</evidence>
<proteinExistence type="predicted"/>
<accession>Q0UH46</accession>
<reference evidence="2" key="1">
    <citation type="journal article" date="2007" name="Plant Cell">
        <title>Dothideomycete-plant interactions illuminated by genome sequencing and EST analysis of the wheat pathogen Stagonospora nodorum.</title>
        <authorList>
            <person name="Hane J.K."/>
            <person name="Lowe R.G."/>
            <person name="Solomon P.S."/>
            <person name="Tan K.C."/>
            <person name="Schoch C.L."/>
            <person name="Spatafora J.W."/>
            <person name="Crous P.W."/>
            <person name="Kodira C."/>
            <person name="Birren B.W."/>
            <person name="Galagan J.E."/>
            <person name="Torriani S.F."/>
            <person name="McDonald B.A."/>
            <person name="Oliver R.P."/>
        </authorList>
    </citation>
    <scope>NUCLEOTIDE SEQUENCE [LARGE SCALE GENOMIC DNA]</scope>
    <source>
        <strain evidence="2">SN15 / ATCC MYA-4574 / FGSC 10173</strain>
    </source>
</reference>
<dbReference type="RefSeq" id="XP_001799222.1">
    <property type="nucleotide sequence ID" value="XM_001799170.1"/>
</dbReference>
<organism evidence="1 2">
    <name type="scientific">Phaeosphaeria nodorum (strain SN15 / ATCC MYA-4574 / FGSC 10173)</name>
    <name type="common">Glume blotch fungus</name>
    <name type="synonym">Parastagonospora nodorum</name>
    <dbReference type="NCBI Taxonomy" id="321614"/>
    <lineage>
        <taxon>Eukaryota</taxon>
        <taxon>Fungi</taxon>
        <taxon>Dikarya</taxon>
        <taxon>Ascomycota</taxon>
        <taxon>Pezizomycotina</taxon>
        <taxon>Dothideomycetes</taxon>
        <taxon>Pleosporomycetidae</taxon>
        <taxon>Pleosporales</taxon>
        <taxon>Pleosporineae</taxon>
        <taxon>Phaeosphaeriaceae</taxon>
        <taxon>Parastagonospora</taxon>
    </lineage>
</organism>
<dbReference type="VEuPathDB" id="FungiDB:JI435_089180"/>
<dbReference type="KEGG" id="pno:SNOG_08918"/>
<evidence type="ECO:0000313" key="1">
    <source>
        <dbReference type="EMBL" id="EAT84086.1"/>
    </source>
</evidence>
<dbReference type="AlphaFoldDB" id="Q0UH46"/>